<feature type="region of interest" description="Disordered" evidence="5">
    <location>
        <begin position="294"/>
        <end position="317"/>
    </location>
</feature>
<feature type="compositionally biased region" description="Basic and acidic residues" evidence="5">
    <location>
        <begin position="308"/>
        <end position="317"/>
    </location>
</feature>
<dbReference type="SUPFAM" id="SSF53448">
    <property type="entry name" value="Nucleotide-diphospho-sugar transferases"/>
    <property type="match status" value="1"/>
</dbReference>
<keyword evidence="3" id="KW-0328">Glycosyltransferase</keyword>
<dbReference type="EMBL" id="BAAAMK010000008">
    <property type="protein sequence ID" value="GAA1962199.1"/>
    <property type="molecule type" value="Genomic_DNA"/>
</dbReference>
<name>A0ABP5CG61_9MICO</name>
<sequence length="317" mass="33794">MCVPTPHDLAVIVCTRNRATMLGAALESILASVPSDVEVLVVDSASDDASTRDAAIAAGAAYVRSDIRGLSIARDLGLRTSTRPLVLFTDDDCVAVTGWIDPVLEHFADAEVGAVTGRMLDHTLVGTGGAEPPKRYTRTVQGIDAGHGAVMAFRRELVLELGGFDPVLGAGRTLAGAEDLDMFCRVLEAGHAIVHDPTCVIHHMNTRQGDSYTELHHGYGLGLGALANKMLRLRFTVGVATLAVLLKRTGGRAVRHMRDPRKGKADRAMLRGIRQGFFAGAGMRLDGSTFVDEHPPPVTPLEPAIDTPIDRDPGRAR</sequence>
<comment type="pathway">
    <text evidence="1">Cell wall biogenesis; cell wall polysaccharide biosynthesis.</text>
</comment>
<dbReference type="PANTHER" id="PTHR43179:SF12">
    <property type="entry name" value="GALACTOFURANOSYLTRANSFERASE GLFT2"/>
    <property type="match status" value="1"/>
</dbReference>
<reference evidence="8" key="1">
    <citation type="journal article" date="2019" name="Int. J. Syst. Evol. Microbiol.">
        <title>The Global Catalogue of Microorganisms (GCM) 10K type strain sequencing project: providing services to taxonomists for standard genome sequencing and annotation.</title>
        <authorList>
            <consortium name="The Broad Institute Genomics Platform"/>
            <consortium name="The Broad Institute Genome Sequencing Center for Infectious Disease"/>
            <person name="Wu L."/>
            <person name="Ma J."/>
        </authorList>
    </citation>
    <scope>NUCLEOTIDE SEQUENCE [LARGE SCALE GENOMIC DNA]</scope>
    <source>
        <strain evidence="8">JCM 13584</strain>
    </source>
</reference>
<dbReference type="PANTHER" id="PTHR43179">
    <property type="entry name" value="RHAMNOSYLTRANSFERASE WBBL"/>
    <property type="match status" value="1"/>
</dbReference>
<protein>
    <submittedName>
        <fullName evidence="7">Glycosyltransferase family 2 protein</fullName>
    </submittedName>
</protein>
<dbReference type="InterPro" id="IPR029044">
    <property type="entry name" value="Nucleotide-diphossugar_trans"/>
</dbReference>
<evidence type="ECO:0000313" key="8">
    <source>
        <dbReference type="Proteomes" id="UP001499954"/>
    </source>
</evidence>
<evidence type="ECO:0000256" key="2">
    <source>
        <dbReference type="ARBA" id="ARBA00006739"/>
    </source>
</evidence>
<evidence type="ECO:0000256" key="5">
    <source>
        <dbReference type="SAM" id="MobiDB-lite"/>
    </source>
</evidence>
<gene>
    <name evidence="7" type="ORF">GCM10009717_31260</name>
</gene>
<evidence type="ECO:0000256" key="3">
    <source>
        <dbReference type="ARBA" id="ARBA00022676"/>
    </source>
</evidence>
<comment type="similarity">
    <text evidence="2">Belongs to the glycosyltransferase 2 family.</text>
</comment>
<dbReference type="Gene3D" id="3.90.550.10">
    <property type="entry name" value="Spore Coat Polysaccharide Biosynthesis Protein SpsA, Chain A"/>
    <property type="match status" value="1"/>
</dbReference>
<dbReference type="CDD" id="cd00761">
    <property type="entry name" value="Glyco_tranf_GTA_type"/>
    <property type="match status" value="1"/>
</dbReference>
<organism evidence="7 8">
    <name type="scientific">Agromyces allii</name>
    <dbReference type="NCBI Taxonomy" id="393607"/>
    <lineage>
        <taxon>Bacteria</taxon>
        <taxon>Bacillati</taxon>
        <taxon>Actinomycetota</taxon>
        <taxon>Actinomycetes</taxon>
        <taxon>Micrococcales</taxon>
        <taxon>Microbacteriaceae</taxon>
        <taxon>Agromyces</taxon>
    </lineage>
</organism>
<evidence type="ECO:0000256" key="4">
    <source>
        <dbReference type="ARBA" id="ARBA00022679"/>
    </source>
</evidence>
<accession>A0ABP5CG61</accession>
<evidence type="ECO:0000313" key="7">
    <source>
        <dbReference type="EMBL" id="GAA1962199.1"/>
    </source>
</evidence>
<dbReference type="Pfam" id="PF00535">
    <property type="entry name" value="Glycos_transf_2"/>
    <property type="match status" value="1"/>
</dbReference>
<evidence type="ECO:0000256" key="1">
    <source>
        <dbReference type="ARBA" id="ARBA00004776"/>
    </source>
</evidence>
<evidence type="ECO:0000259" key="6">
    <source>
        <dbReference type="Pfam" id="PF00535"/>
    </source>
</evidence>
<comment type="caution">
    <text evidence="7">The sequence shown here is derived from an EMBL/GenBank/DDBJ whole genome shotgun (WGS) entry which is preliminary data.</text>
</comment>
<feature type="domain" description="Glycosyltransferase 2-like" evidence="6">
    <location>
        <begin position="11"/>
        <end position="122"/>
    </location>
</feature>
<dbReference type="InterPro" id="IPR001173">
    <property type="entry name" value="Glyco_trans_2-like"/>
</dbReference>
<keyword evidence="8" id="KW-1185">Reference proteome</keyword>
<proteinExistence type="inferred from homology"/>
<keyword evidence="4" id="KW-0808">Transferase</keyword>
<dbReference type="Proteomes" id="UP001499954">
    <property type="component" value="Unassembled WGS sequence"/>
</dbReference>